<name>A0A382A3U0_9ZZZZ</name>
<evidence type="ECO:0000313" key="1">
    <source>
        <dbReference type="EMBL" id="SVA95822.1"/>
    </source>
</evidence>
<proteinExistence type="predicted"/>
<dbReference type="AlphaFoldDB" id="A0A382A3U0"/>
<dbReference type="EMBL" id="UINC01023681">
    <property type="protein sequence ID" value="SVA95822.1"/>
    <property type="molecule type" value="Genomic_DNA"/>
</dbReference>
<organism evidence="1">
    <name type="scientific">marine metagenome</name>
    <dbReference type="NCBI Taxonomy" id="408172"/>
    <lineage>
        <taxon>unclassified sequences</taxon>
        <taxon>metagenomes</taxon>
        <taxon>ecological metagenomes</taxon>
    </lineage>
</organism>
<sequence>MTFVTETQTSTDVTRIADALERIATILESNVHISIDHAHIDEIDHNHVEGKIHTHEDKW</sequence>
<reference evidence="1" key="1">
    <citation type="submission" date="2018-05" db="EMBL/GenBank/DDBJ databases">
        <authorList>
            <person name="Lanie J.A."/>
            <person name="Ng W.-L."/>
            <person name="Kazmierczak K.M."/>
            <person name="Andrzejewski T.M."/>
            <person name="Davidsen T.M."/>
            <person name="Wayne K.J."/>
            <person name="Tettelin H."/>
            <person name="Glass J.I."/>
            <person name="Rusch D."/>
            <person name="Podicherti R."/>
            <person name="Tsui H.-C.T."/>
            <person name="Winkler M.E."/>
        </authorList>
    </citation>
    <scope>NUCLEOTIDE SEQUENCE</scope>
</reference>
<gene>
    <name evidence="1" type="ORF">METZ01_LOCUS148676</name>
</gene>
<protein>
    <submittedName>
        <fullName evidence="1">Uncharacterized protein</fullName>
    </submittedName>
</protein>
<accession>A0A382A3U0</accession>